<evidence type="ECO:0000256" key="1">
    <source>
        <dbReference type="ARBA" id="ARBA00001966"/>
    </source>
</evidence>
<dbReference type="PROSITE" id="PS00198">
    <property type="entry name" value="4FE4S_FER_1"/>
    <property type="match status" value="1"/>
</dbReference>
<evidence type="ECO:0000313" key="12">
    <source>
        <dbReference type="EMBL" id="QAT43268.1"/>
    </source>
</evidence>
<accession>A0A410PWE7</accession>
<dbReference type="Gene3D" id="3.20.20.70">
    <property type="entry name" value="Aldolase class I"/>
    <property type="match status" value="1"/>
</dbReference>
<dbReference type="GO" id="GO:0016491">
    <property type="term" value="F:oxidoreductase activity"/>
    <property type="evidence" value="ECO:0007669"/>
    <property type="project" value="UniProtKB-KW"/>
</dbReference>
<dbReference type="GO" id="GO:0051539">
    <property type="term" value="F:4 iron, 4 sulfur cluster binding"/>
    <property type="evidence" value="ECO:0007669"/>
    <property type="project" value="UniProtKB-KW"/>
</dbReference>
<dbReference type="OrthoDB" id="9782387at2"/>
<evidence type="ECO:0000256" key="2">
    <source>
        <dbReference type="ARBA" id="ARBA00009777"/>
    </source>
</evidence>
<dbReference type="InterPro" id="IPR013785">
    <property type="entry name" value="Aldolase_TIM"/>
</dbReference>
<evidence type="ECO:0000256" key="9">
    <source>
        <dbReference type="ARBA" id="ARBA00047365"/>
    </source>
</evidence>
<dbReference type="PIRSF" id="PIRSF000371">
    <property type="entry name" value="PFL_act_enz"/>
    <property type="match status" value="1"/>
</dbReference>
<dbReference type="PROSITE" id="PS01087">
    <property type="entry name" value="RADICAL_ACTIVATING"/>
    <property type="match status" value="1"/>
</dbReference>
<comment type="cofactor">
    <cofactor evidence="1">
        <name>[4Fe-4S] cluster</name>
        <dbReference type="ChEBI" id="CHEBI:49883"/>
    </cofactor>
</comment>
<evidence type="ECO:0000256" key="4">
    <source>
        <dbReference type="ARBA" id="ARBA00022691"/>
    </source>
</evidence>
<keyword evidence="13" id="KW-1185">Reference proteome</keyword>
<evidence type="ECO:0000256" key="7">
    <source>
        <dbReference type="ARBA" id="ARBA00023004"/>
    </source>
</evidence>
<dbReference type="PROSITE" id="PS51379">
    <property type="entry name" value="4FE4S_FER_2"/>
    <property type="match status" value="1"/>
</dbReference>
<comment type="similarity">
    <text evidence="2">Belongs to the organic radical-activating enzymes family.</text>
</comment>
<evidence type="ECO:0000256" key="8">
    <source>
        <dbReference type="ARBA" id="ARBA00023014"/>
    </source>
</evidence>
<dbReference type="CDD" id="cd01335">
    <property type="entry name" value="Radical_SAM"/>
    <property type="match status" value="1"/>
</dbReference>
<keyword evidence="5" id="KW-0479">Metal-binding</keyword>
<organism evidence="12 13">
    <name type="scientific">Aminipila luticellarii</name>
    <dbReference type="NCBI Taxonomy" id="2507160"/>
    <lineage>
        <taxon>Bacteria</taxon>
        <taxon>Bacillati</taxon>
        <taxon>Bacillota</taxon>
        <taxon>Clostridia</taxon>
        <taxon>Peptostreptococcales</taxon>
        <taxon>Anaerovoracaceae</taxon>
        <taxon>Aminipila</taxon>
    </lineage>
</organism>
<gene>
    <name evidence="12" type="ORF">EQM06_08580</name>
</gene>
<keyword evidence="3" id="KW-0004">4Fe-4S</keyword>
<keyword evidence="8" id="KW-0411">Iron-sulfur</keyword>
<name>A0A410PWE7_9FIRM</name>
<dbReference type="KEGG" id="amij:EQM06_08580"/>
<dbReference type="InterPro" id="IPR017896">
    <property type="entry name" value="4Fe4S_Fe-S-bd"/>
</dbReference>
<dbReference type="RefSeq" id="WP_128745926.1">
    <property type="nucleotide sequence ID" value="NZ_CP035281.1"/>
</dbReference>
<dbReference type="PANTHER" id="PTHR30352:SF4">
    <property type="entry name" value="PYRUVATE FORMATE-LYASE 2-ACTIVATING ENZYME"/>
    <property type="match status" value="1"/>
</dbReference>
<evidence type="ECO:0000259" key="10">
    <source>
        <dbReference type="PROSITE" id="PS51379"/>
    </source>
</evidence>
<dbReference type="PANTHER" id="PTHR30352">
    <property type="entry name" value="PYRUVATE FORMATE-LYASE-ACTIVATING ENZYME"/>
    <property type="match status" value="1"/>
</dbReference>
<dbReference type="InterPro" id="IPR034457">
    <property type="entry name" value="Organic_radical-activating"/>
</dbReference>
<evidence type="ECO:0000256" key="3">
    <source>
        <dbReference type="ARBA" id="ARBA00022485"/>
    </source>
</evidence>
<dbReference type="InterPro" id="IPR007197">
    <property type="entry name" value="rSAM"/>
</dbReference>
<dbReference type="PROSITE" id="PS51918">
    <property type="entry name" value="RADICAL_SAM"/>
    <property type="match status" value="1"/>
</dbReference>
<evidence type="ECO:0000259" key="11">
    <source>
        <dbReference type="PROSITE" id="PS51918"/>
    </source>
</evidence>
<dbReference type="InterPro" id="IPR017900">
    <property type="entry name" value="4Fe4S_Fe_S_CS"/>
</dbReference>
<dbReference type="SUPFAM" id="SSF102114">
    <property type="entry name" value="Radical SAM enzymes"/>
    <property type="match status" value="1"/>
</dbReference>
<dbReference type="InterPro" id="IPR012839">
    <property type="entry name" value="Organic_radical_activase"/>
</dbReference>
<dbReference type="GO" id="GO:0046872">
    <property type="term" value="F:metal ion binding"/>
    <property type="evidence" value="ECO:0007669"/>
    <property type="project" value="UniProtKB-KW"/>
</dbReference>
<keyword evidence="4" id="KW-0949">S-adenosyl-L-methionine</keyword>
<dbReference type="SUPFAM" id="SSF54862">
    <property type="entry name" value="4Fe-4S ferredoxins"/>
    <property type="match status" value="1"/>
</dbReference>
<dbReference type="InterPro" id="IPR058240">
    <property type="entry name" value="rSAM_sf"/>
</dbReference>
<evidence type="ECO:0000313" key="13">
    <source>
        <dbReference type="Proteomes" id="UP000287601"/>
    </source>
</evidence>
<reference evidence="12 13" key="1">
    <citation type="submission" date="2019-01" db="EMBL/GenBank/DDBJ databases">
        <title>Draft genomes of a novel of Aminipila strains.</title>
        <authorList>
            <person name="Ma S."/>
        </authorList>
    </citation>
    <scope>NUCLEOTIDE SEQUENCE [LARGE SCALE GENOMIC DNA]</scope>
    <source>
        <strain evidence="13">JN-39</strain>
    </source>
</reference>
<dbReference type="AlphaFoldDB" id="A0A410PWE7"/>
<dbReference type="SFLD" id="SFLDG01066">
    <property type="entry name" value="organic_radical-activating_enz"/>
    <property type="match status" value="1"/>
</dbReference>
<dbReference type="Gene3D" id="3.30.70.20">
    <property type="match status" value="1"/>
</dbReference>
<dbReference type="InterPro" id="IPR001989">
    <property type="entry name" value="Radical_activat_CS"/>
</dbReference>
<keyword evidence="7" id="KW-0408">Iron</keyword>
<dbReference type="InterPro" id="IPR040074">
    <property type="entry name" value="BssD/PflA/YjjW"/>
</dbReference>
<protein>
    <submittedName>
        <fullName evidence="12">Glycyl-radical enzyme activating protein</fullName>
    </submittedName>
</protein>
<dbReference type="EMBL" id="CP035281">
    <property type="protein sequence ID" value="QAT43268.1"/>
    <property type="molecule type" value="Genomic_DNA"/>
</dbReference>
<dbReference type="SFLD" id="SFLDG01118">
    <property type="entry name" value="activating_enzymes__group_2"/>
    <property type="match status" value="1"/>
</dbReference>
<dbReference type="SFLD" id="SFLDS00029">
    <property type="entry name" value="Radical_SAM"/>
    <property type="match status" value="1"/>
</dbReference>
<feature type="domain" description="Radical SAM core" evidence="11">
    <location>
        <begin position="11"/>
        <end position="291"/>
    </location>
</feature>
<sequence length="309" mass="35099">MIFNIQKCSIHDGHGLRTLVFFKGCPLRCPWCANPESQAYGPEIMESQGKCIGCGACVKVCPQHAIAPQADGFRINRDLCTNCFRCTDRCYAASKYPIGKDYEIEELYKEIEKDRVFYSIKGGGVTFSGGEPLTHPEYLTEIAKVCHERGIDVAVESCGWGYYDQFKTALPYINSMFLDIKHIDSDKHKELTGSGNELILENIRRIAKFGIPVTIRTPVVPGYNNSKENIIGIAEFLTTIPEIKDYELLPYHEFGKNKYYALGREYPLEGVEPPEDEEMRELVKCANHVFKDSDQTCFYTKDNQKIIVK</sequence>
<dbReference type="Pfam" id="PF00037">
    <property type="entry name" value="Fer4"/>
    <property type="match status" value="1"/>
</dbReference>
<evidence type="ECO:0000256" key="6">
    <source>
        <dbReference type="ARBA" id="ARBA00023002"/>
    </source>
</evidence>
<feature type="domain" description="4Fe-4S ferredoxin-type" evidence="10">
    <location>
        <begin position="40"/>
        <end position="71"/>
    </location>
</feature>
<dbReference type="Proteomes" id="UP000287601">
    <property type="component" value="Chromosome"/>
</dbReference>
<dbReference type="NCBIfam" id="TIGR02494">
    <property type="entry name" value="PFLE_PFLC"/>
    <property type="match status" value="1"/>
</dbReference>
<comment type="catalytic activity">
    <reaction evidence="9">
        <text>glycyl-[protein] + reduced [flavodoxin] + S-adenosyl-L-methionine = glycin-2-yl radical-[protein] + semiquinone [flavodoxin] + 5'-deoxyadenosine + L-methionine + H(+)</text>
        <dbReference type="Rhea" id="RHEA:61976"/>
        <dbReference type="Rhea" id="RHEA-COMP:10622"/>
        <dbReference type="Rhea" id="RHEA-COMP:14480"/>
        <dbReference type="Rhea" id="RHEA-COMP:15993"/>
        <dbReference type="Rhea" id="RHEA-COMP:15994"/>
        <dbReference type="ChEBI" id="CHEBI:15378"/>
        <dbReference type="ChEBI" id="CHEBI:17319"/>
        <dbReference type="ChEBI" id="CHEBI:29947"/>
        <dbReference type="ChEBI" id="CHEBI:32722"/>
        <dbReference type="ChEBI" id="CHEBI:57618"/>
        <dbReference type="ChEBI" id="CHEBI:57844"/>
        <dbReference type="ChEBI" id="CHEBI:59789"/>
        <dbReference type="ChEBI" id="CHEBI:140311"/>
    </reaction>
</comment>
<proteinExistence type="inferred from homology"/>
<dbReference type="Pfam" id="PF04055">
    <property type="entry name" value="Radical_SAM"/>
    <property type="match status" value="1"/>
</dbReference>
<evidence type="ECO:0000256" key="5">
    <source>
        <dbReference type="ARBA" id="ARBA00022723"/>
    </source>
</evidence>
<keyword evidence="6" id="KW-0560">Oxidoreductase</keyword>